<dbReference type="InterPro" id="IPR008936">
    <property type="entry name" value="Rho_GTPase_activation_prot"/>
</dbReference>
<dbReference type="Gene3D" id="1.10.555.10">
    <property type="entry name" value="Rho GTPase activation protein"/>
    <property type="match status" value="1"/>
</dbReference>
<keyword evidence="2" id="KW-0812">Transmembrane</keyword>
<dbReference type="GO" id="GO:0005096">
    <property type="term" value="F:GTPase activator activity"/>
    <property type="evidence" value="ECO:0007669"/>
    <property type="project" value="TreeGrafter"/>
</dbReference>
<dbReference type="Proteomes" id="UP000092461">
    <property type="component" value="Unassembled WGS sequence"/>
</dbReference>
<dbReference type="InterPro" id="IPR000198">
    <property type="entry name" value="RhoGAP_dom"/>
</dbReference>
<feature type="domain" description="Rho-GAP" evidence="3">
    <location>
        <begin position="53"/>
        <end position="234"/>
    </location>
</feature>
<keyword evidence="6" id="KW-1185">Reference proteome</keyword>
<evidence type="ECO:0000313" key="5">
    <source>
        <dbReference type="EnsemblMetazoa" id="LLOJ007106-PA"/>
    </source>
</evidence>
<dbReference type="SUPFAM" id="SSF48350">
    <property type="entry name" value="GTPase activation domain, GAP"/>
    <property type="match status" value="1"/>
</dbReference>
<feature type="compositionally biased region" description="Basic and acidic residues" evidence="1">
    <location>
        <begin position="762"/>
        <end position="777"/>
    </location>
</feature>
<evidence type="ECO:0000259" key="3">
    <source>
        <dbReference type="PROSITE" id="PS50238"/>
    </source>
</evidence>
<proteinExistence type="predicted"/>
<accession>A0A1B0CQF7</accession>
<evidence type="ECO:0000256" key="1">
    <source>
        <dbReference type="SAM" id="MobiDB-lite"/>
    </source>
</evidence>
<feature type="region of interest" description="Disordered" evidence="1">
    <location>
        <begin position="586"/>
        <end position="613"/>
    </location>
</feature>
<dbReference type="PANTHER" id="PTHR15670:SF4">
    <property type="entry name" value="RHO GTPASE-ACTIVATING PROTEIN 11A"/>
    <property type="match status" value="1"/>
</dbReference>
<dbReference type="GO" id="GO:0007165">
    <property type="term" value="P:signal transduction"/>
    <property type="evidence" value="ECO:0007669"/>
    <property type="project" value="InterPro"/>
</dbReference>
<sequence length="862" mass="96343">MNVFVNNIEDKDALHTLVLKELRENGIKYQKTKKRQLGQNGSRRIFRIPLHQLELTDVFLVNGSIVQVPQFVSDACQRILEEVTTEGLFRKAGATARQKGIRALLENGQCLEKSHHVIDVANVLKSFFRELPEALLPRGNIQDAMLRCLFTEHKLNTLLLTCLLLPPLTLNLLTFFMQFLHTVALHSDQNRMTIQNLAIIFTPSLMPLPEMYPTRLENYVKIIEMLIENSDRIGIVPERFVKGHQTTEAATLKEEKKRKKRRSGSLTRVFNGLKKIVGVRGSADDLDKCVDVNPVTPCLTKSTKKRKAAEQVGMSAKKKKQIMALLPNGSLLPSTPMITKDNKKLRLSFGSSSSRRITKFPGVEPPETITESHIELPQMERRWSVVGTPIKNETTGEFDGDTTKYFSPVVSLPCLTFNPDASGHQDMGTSTEFASVQTTPEKTSMNVEEEEDKDYVKISKSEYQALNERVAAIEARISQEFSLPTAVATLPADAELVQDVYEQTLEETESLSPPATDELARRLSRDLKIRRSGEGRIFRSPSARKIGTIRRRSRESAARVTRTKSWHVGSNADRVKLAGDLPFYPPKGALKRGRPNTVQSGLRHPSPAATVRSGNQAEAAAAAEDHEMWTSAEEFFVGQPQMETDDEKIVFITEKKKEIPAFGDEEQRMVLRSAATAQADTEVTSPRFKTKIAVSGTPMLPPRGIPPKRTTPRPQKAFPKTPFEQQQQQLPPTGRASIARLRSQNAGMVAAKAKLFDGMSGEEGRTGRPPDVEDATPKRVGRCPRSQRLCDVDASRALRPVNADGGRTFLKPPVIKPAPLENTPRRLVKVPARLHSPNTPMRAFRANSRSPRVPRNYRSPRH</sequence>
<feature type="transmembrane region" description="Helical" evidence="2">
    <location>
        <begin position="155"/>
        <end position="180"/>
    </location>
</feature>
<protein>
    <submittedName>
        <fullName evidence="4">Putative rho gtpase-activating protein 11b</fullName>
    </submittedName>
</protein>
<dbReference type="PANTHER" id="PTHR15670">
    <property type="entry name" value="RHO GTPASE ACTIVATING PROTEIN 11A"/>
    <property type="match status" value="1"/>
</dbReference>
<dbReference type="VEuPathDB" id="VectorBase:LLOJ007106"/>
<dbReference type="AlphaFoldDB" id="A0A1B0CQF7"/>
<name>A0A1B0CQF7_LUTLO</name>
<keyword evidence="2" id="KW-1133">Transmembrane helix</keyword>
<feature type="region of interest" description="Disordered" evidence="1">
    <location>
        <begin position="758"/>
        <end position="780"/>
    </location>
</feature>
<dbReference type="Pfam" id="PF00620">
    <property type="entry name" value="RhoGAP"/>
    <property type="match status" value="1"/>
</dbReference>
<evidence type="ECO:0000313" key="6">
    <source>
        <dbReference type="Proteomes" id="UP000092461"/>
    </source>
</evidence>
<reference evidence="4" key="2">
    <citation type="journal article" date="2020" name="BMC">
        <title>Leishmania infection induces a limited differential gene expression in the sand fly midgut.</title>
        <authorList>
            <person name="Coutinho-Abreu I.V."/>
            <person name="Serafim T.D."/>
            <person name="Meneses C."/>
            <person name="Kamhawi S."/>
            <person name="Oliveira F."/>
            <person name="Valenzuela J.G."/>
        </authorList>
    </citation>
    <scope>NUCLEOTIDE SEQUENCE</scope>
    <source>
        <strain evidence="4">Jacobina</strain>
        <tissue evidence="4">Midgut</tissue>
    </source>
</reference>
<reference evidence="5" key="3">
    <citation type="submission" date="2020-05" db="UniProtKB">
        <authorList>
            <consortium name="EnsemblMetazoa"/>
        </authorList>
    </citation>
    <scope>IDENTIFICATION</scope>
    <source>
        <strain evidence="5">Jacobina</strain>
    </source>
</reference>
<dbReference type="EMBL" id="GITU01007775">
    <property type="protein sequence ID" value="MBC1176478.1"/>
    <property type="molecule type" value="Transcribed_RNA"/>
</dbReference>
<organism evidence="5 6">
    <name type="scientific">Lutzomyia longipalpis</name>
    <name type="common">Sand fly</name>
    <dbReference type="NCBI Taxonomy" id="7200"/>
    <lineage>
        <taxon>Eukaryota</taxon>
        <taxon>Metazoa</taxon>
        <taxon>Ecdysozoa</taxon>
        <taxon>Arthropoda</taxon>
        <taxon>Hexapoda</taxon>
        <taxon>Insecta</taxon>
        <taxon>Pterygota</taxon>
        <taxon>Neoptera</taxon>
        <taxon>Endopterygota</taxon>
        <taxon>Diptera</taxon>
        <taxon>Nematocera</taxon>
        <taxon>Psychodoidea</taxon>
        <taxon>Psychodidae</taxon>
        <taxon>Lutzomyia</taxon>
        <taxon>Lutzomyia</taxon>
    </lineage>
</organism>
<reference evidence="6" key="1">
    <citation type="submission" date="2012-05" db="EMBL/GenBank/DDBJ databases">
        <title>Whole Genome Assembly of Lutzomyia longipalpis.</title>
        <authorList>
            <person name="Richards S."/>
            <person name="Qu C."/>
            <person name="Dillon R."/>
            <person name="Worley K."/>
            <person name="Scherer S."/>
            <person name="Batterton M."/>
            <person name="Taylor A."/>
            <person name="Hawes A."/>
            <person name="Hernandez B."/>
            <person name="Kovar C."/>
            <person name="Mandapat C."/>
            <person name="Pham C."/>
            <person name="Qu C."/>
            <person name="Jing C."/>
            <person name="Bess C."/>
            <person name="Bandaranaike D."/>
            <person name="Ngo D."/>
            <person name="Ongeri F."/>
            <person name="Arias F."/>
            <person name="Lara F."/>
            <person name="Weissenberger G."/>
            <person name="Kamau G."/>
            <person name="Han H."/>
            <person name="Shen H."/>
            <person name="Dinh H."/>
            <person name="Khalil I."/>
            <person name="Jones J."/>
            <person name="Shafer J."/>
            <person name="Jayaseelan J."/>
            <person name="Quiroz J."/>
            <person name="Blankenburg K."/>
            <person name="Nguyen L."/>
            <person name="Jackson L."/>
            <person name="Francisco L."/>
            <person name="Tang L.-Y."/>
            <person name="Pu L.-L."/>
            <person name="Perales L."/>
            <person name="Lorensuhewa L."/>
            <person name="Munidasa M."/>
            <person name="Coyle M."/>
            <person name="Taylor M."/>
            <person name="Puazo M."/>
            <person name="Firestine M."/>
            <person name="Scheel M."/>
            <person name="Javaid M."/>
            <person name="Wang M."/>
            <person name="Li M."/>
            <person name="Tabassum N."/>
            <person name="Saada N."/>
            <person name="Osuji N."/>
            <person name="Aqrawi P."/>
            <person name="Fu Q."/>
            <person name="Thornton R."/>
            <person name="Raj R."/>
            <person name="Goodspeed R."/>
            <person name="Mata R."/>
            <person name="Najjar R."/>
            <person name="Gubbala S."/>
            <person name="Lee S."/>
            <person name="Denson S."/>
            <person name="Patil S."/>
            <person name="Macmil S."/>
            <person name="Qi S."/>
            <person name="Matskevitch T."/>
            <person name="Palculict T."/>
            <person name="Mathew T."/>
            <person name="Vee V."/>
            <person name="Velamala V."/>
            <person name="Korchina V."/>
            <person name="Cai W."/>
            <person name="Liu W."/>
            <person name="Dai W."/>
            <person name="Zou X."/>
            <person name="Zhu Y."/>
            <person name="Zhang Y."/>
            <person name="Wu Y.-Q."/>
            <person name="Xin Y."/>
            <person name="Nazarath L."/>
            <person name="Kovar C."/>
            <person name="Han Y."/>
            <person name="Muzny D."/>
            <person name="Gibbs R."/>
        </authorList>
    </citation>
    <scope>NUCLEOTIDE SEQUENCE [LARGE SCALE GENOMIC DNA]</scope>
    <source>
        <strain evidence="6">Jacobina</strain>
    </source>
</reference>
<dbReference type="VEuPathDB" id="VectorBase:LLONM1_000951"/>
<feature type="region of interest" description="Disordered" evidence="1">
    <location>
        <begin position="832"/>
        <end position="862"/>
    </location>
</feature>
<dbReference type="EnsemblMetazoa" id="LLOJ007106-RA">
    <property type="protein sequence ID" value="LLOJ007106-PA"/>
    <property type="gene ID" value="LLOJ007106"/>
</dbReference>
<feature type="region of interest" description="Disordered" evidence="1">
    <location>
        <begin position="694"/>
        <end position="730"/>
    </location>
</feature>
<dbReference type="InterPro" id="IPR042869">
    <property type="entry name" value="ARHGAP11A/B"/>
</dbReference>
<evidence type="ECO:0000256" key="2">
    <source>
        <dbReference type="SAM" id="Phobius"/>
    </source>
</evidence>
<evidence type="ECO:0000313" key="4">
    <source>
        <dbReference type="EMBL" id="MBC1176478.1"/>
    </source>
</evidence>
<dbReference type="PROSITE" id="PS50238">
    <property type="entry name" value="RHOGAP"/>
    <property type="match status" value="1"/>
</dbReference>
<keyword evidence="2" id="KW-0472">Membrane</keyword>
<dbReference type="EMBL" id="AJWK01023492">
    <property type="status" value="NOT_ANNOTATED_CDS"/>
    <property type="molecule type" value="Genomic_DNA"/>
</dbReference>
<dbReference type="SMART" id="SM00324">
    <property type="entry name" value="RhoGAP"/>
    <property type="match status" value="1"/>
</dbReference>